<dbReference type="PANTHER" id="PTHR10997">
    <property type="entry name" value="IMPORTIN-7, 8, 11"/>
    <property type="match status" value="1"/>
</dbReference>
<keyword evidence="6" id="KW-0539">Nucleus</keyword>
<dbReference type="InterPro" id="IPR001251">
    <property type="entry name" value="CRAL-TRIO_dom"/>
</dbReference>
<feature type="compositionally biased region" description="Acidic residues" evidence="7">
    <location>
        <begin position="1616"/>
        <end position="1635"/>
    </location>
</feature>
<feature type="compositionally biased region" description="Polar residues" evidence="7">
    <location>
        <begin position="323"/>
        <end position="350"/>
    </location>
</feature>
<feature type="region of interest" description="Disordered" evidence="7">
    <location>
        <begin position="1391"/>
        <end position="1418"/>
    </location>
</feature>
<dbReference type="InterPro" id="IPR036865">
    <property type="entry name" value="CRAL-TRIO_dom_sf"/>
</dbReference>
<dbReference type="GO" id="GO:0005635">
    <property type="term" value="C:nuclear envelope"/>
    <property type="evidence" value="ECO:0007669"/>
    <property type="project" value="TreeGrafter"/>
</dbReference>
<evidence type="ECO:0000259" key="9">
    <source>
        <dbReference type="PROSITE" id="PS50191"/>
    </source>
</evidence>
<evidence type="ECO:0000256" key="4">
    <source>
        <dbReference type="ARBA" id="ARBA00022490"/>
    </source>
</evidence>
<evidence type="ECO:0000256" key="1">
    <source>
        <dbReference type="ARBA" id="ARBA00004123"/>
    </source>
</evidence>
<dbReference type="Proteomes" id="UP000095280">
    <property type="component" value="Unplaced"/>
</dbReference>
<dbReference type="Gene3D" id="1.25.10.10">
    <property type="entry name" value="Leucine-rich Repeat Variant"/>
    <property type="match status" value="3"/>
</dbReference>
<feature type="compositionally biased region" description="Acidic residues" evidence="7">
    <location>
        <begin position="1701"/>
        <end position="1720"/>
    </location>
</feature>
<feature type="region of interest" description="Disordered" evidence="7">
    <location>
        <begin position="285"/>
        <end position="350"/>
    </location>
</feature>
<proteinExistence type="predicted"/>
<keyword evidence="5" id="KW-0653">Protein transport</keyword>
<dbReference type="Gene3D" id="3.40.525.10">
    <property type="entry name" value="CRAL-TRIO lipid binding domain"/>
    <property type="match status" value="1"/>
</dbReference>
<dbReference type="GO" id="GO:0005829">
    <property type="term" value="C:cytosol"/>
    <property type="evidence" value="ECO:0007669"/>
    <property type="project" value="TreeGrafter"/>
</dbReference>
<evidence type="ECO:0000256" key="6">
    <source>
        <dbReference type="ARBA" id="ARBA00023242"/>
    </source>
</evidence>
<dbReference type="SMART" id="SM00516">
    <property type="entry name" value="SEC14"/>
    <property type="match status" value="1"/>
</dbReference>
<evidence type="ECO:0000259" key="10">
    <source>
        <dbReference type="PROSITE" id="PS50866"/>
    </source>
</evidence>
<dbReference type="Pfam" id="PF00650">
    <property type="entry name" value="CRAL_TRIO"/>
    <property type="match status" value="1"/>
</dbReference>
<feature type="compositionally biased region" description="Low complexity" evidence="7">
    <location>
        <begin position="296"/>
        <end position="310"/>
    </location>
</feature>
<name>A0A1I8IP51_9PLAT</name>
<evidence type="ECO:0000313" key="12">
    <source>
        <dbReference type="WBParaSite" id="maker-uti_cns_0014279-snap-gene-0.3-mRNA-1"/>
    </source>
</evidence>
<protein>
    <submittedName>
        <fullName evidence="12">Importin N-terminal domain-containing protein</fullName>
    </submittedName>
</protein>
<evidence type="ECO:0000313" key="11">
    <source>
        <dbReference type="Proteomes" id="UP000095280"/>
    </source>
</evidence>
<dbReference type="InterPro" id="IPR036598">
    <property type="entry name" value="GOLD_dom_sf"/>
</dbReference>
<dbReference type="PROSITE" id="PS50166">
    <property type="entry name" value="IMPORTIN_B_NT"/>
    <property type="match status" value="1"/>
</dbReference>
<dbReference type="GO" id="GO:0031267">
    <property type="term" value="F:small GTPase binding"/>
    <property type="evidence" value="ECO:0007669"/>
    <property type="project" value="InterPro"/>
</dbReference>
<evidence type="ECO:0000256" key="7">
    <source>
        <dbReference type="SAM" id="MobiDB-lite"/>
    </source>
</evidence>
<sequence>MPRRRAATGRAIYQLTVVYDFAEFGRRQMWPPSLDLFLELTRICEANYPETMGLALVINAPSLFPALFNMLKPLLHKDTQSKIHVLGDNYQELLRQYIAPDQLPVCYGGTRRDPDGDPTCSSCICYGGQVPSEYYLRPLNADKLIQSSVGRRSALKVDLTVKPGEAPVNLDWEFVTEEGDIGFEVYLQGSNGNGAGPESTDQQQRQYIVQLGRVESDIRPISGSVVCQLPGTYIVKFDNGHSWTRSKKLSYYLELRPTNGDQSLLQLPFADCHPKRRRGGVRLRFVPPEDAPTPTPSSLSASASAASVELPAPPPPPPPPQTAIHTGSNSRGLTRQESQESFHTACSHLSDTESSTMADAARIVQALKATLEAGQQKEAEAYLDEARSTPGFVPGLLSLVMSAELDGPTRQAGAIYLKNTVNRFWRPSGDESDCDNNSTPVFSLSEPDRVHLRATIIEAMLQAPEAILSQLRVCLSAMLQDFPARWGADLPDQLCRAVATENLSLLPGALTAAYTFAKSFQYAKSDQRGPVDETMSRLLPLLLQRLAQADADGPTAFSALVQKLVLKIFYAYTSNYLPPILETNHQLVLLWSEAITRIVRAPVPDECQQGVDPEDRPELCWWKAKKWSMHCLQAWFEKFGPNDDLSKRDASFGDWYVKAVPGTVLQVVFEWLDRYSRGEYLSPKMLYHMLSYLETAVPYAHTWRYIKPHMQEVIARSKFDVFEEFSSPAVSAQNLIHTASQKRREVLDKCMQFCVEIINRDTTTARELDGALHIVGVVADLLAKKRLYKREIERFLRDKVFPQTRSPHGFLRARSCWLFQRFSEAKLSPEALRQIAELIRMSLVEDKELPVRMEAAIALQDVINDQDEFAEIAKPYVPALLQALLETMRQTGNDELNSVLQKVFLEYREDIGPLAQSIVQQLSDTFIQLLKSTGHNGPDGGGGGGNESGAAGTDEDDEDSAVLAMGILTTLETIASVLEEDSQLMSQLEPIMIGLVRYILSDGIVEYYEEAISLAHSLICERVSDAMWTVLPLLYQCFERDGPDYFNDMMNPLYCYVTVDPDAFLADPSRIDIVLRMCCSVLECGKADEETEYNAAKLLEVMLLHFPGRIDALVPRILQAAVGRVLGDRAPETSELRAMCLLVGVAALLHWPEATLQLLCQQPGLFDRFLGELIVFNSRCVLVRSGGIGDPHPAGVPDEGAEVSDIVRGGQLVHPLGVAEVFVPRLVEVRAEGDVMLRGLLSYATEGTETFLFRLGMAERLCLYSVQLFQWSCAAVEQRAVGEAVNALAAPVHTDIQRNVVSARDGGLEAPPDVEGGRAIRAHGLTSAPIAGWTTPEQQVEDDLPRSDVGGKIVLLEGVFPLRGETHVGVFTEEPGADLLDASRAGVEGSVAPAGRRWSGTLNDQRREGGRAGVPGDGHQVSQRELELGFVLEGEDDAAVGVSNRLDFDVEGVVFPEEVINHADRCFHLGGGQRTASRAHADFKFRLRRHFGVRASIGLLWPLGVQRGVGTLVWLLPFPLRASRGFIIAPATVDDLEAVILRRPCSGAQWISDVDCFLSLHDRKLCVLGFCTLLTCPPDRMPACFAAALPSLLPQFLALFHGLKAAYQLKSRLENEAEDDDDGDGDAEASGEDDNSAVSGDGLNASNGGGKQRGGRRSNGKADADDENKELDSDEDDIDPEQEEYVARLKQLDKAAGGGDNGDDEGDEDDDDEEYEDEDLVNPMYETKLDEDDCELDEYAVFKSTLESLAASQSQVYTQLFGAANEQQRSQLQEVLHMAELRVNARQSKKIGQSGGYTFSQTAVPIAFDFGVGGGGGSAQTFQGFSSGAPRQ</sequence>
<keyword evidence="11" id="KW-1185">Reference proteome</keyword>
<keyword evidence="4" id="KW-0963">Cytoplasm</keyword>
<dbReference type="SUPFAM" id="SSF101576">
    <property type="entry name" value="Supernatant protein factor (SPF), C-terminal domain"/>
    <property type="match status" value="1"/>
</dbReference>
<comment type="subcellular location">
    <subcellularLocation>
        <location evidence="2">Cytoplasm</location>
    </subcellularLocation>
    <subcellularLocation>
        <location evidence="1">Nucleus</location>
    </subcellularLocation>
</comment>
<reference evidence="12" key="1">
    <citation type="submission" date="2016-11" db="UniProtKB">
        <authorList>
            <consortium name="WormBaseParasite"/>
        </authorList>
    </citation>
    <scope>IDENTIFICATION</scope>
</reference>
<evidence type="ECO:0000259" key="8">
    <source>
        <dbReference type="PROSITE" id="PS50166"/>
    </source>
</evidence>
<accession>A0A1I8IP51</accession>
<feature type="domain" description="CRAL-TRIO" evidence="9">
    <location>
        <begin position="1"/>
        <end position="115"/>
    </location>
</feature>
<dbReference type="WBParaSite" id="maker-uti_cns_0014279-snap-gene-0.3-mRNA-1">
    <property type="protein sequence ID" value="maker-uti_cns_0014279-snap-gene-0.3-mRNA-1"/>
    <property type="gene ID" value="maker-uti_cns_0014279-snap-gene-0.3"/>
</dbReference>
<dbReference type="SUPFAM" id="SSF52087">
    <property type="entry name" value="CRAL/TRIO domain"/>
    <property type="match status" value="1"/>
</dbReference>
<feature type="compositionally biased region" description="Gly residues" evidence="7">
    <location>
        <begin position="937"/>
        <end position="947"/>
    </location>
</feature>
<dbReference type="PROSITE" id="PS50866">
    <property type="entry name" value="GOLD"/>
    <property type="match status" value="1"/>
</dbReference>
<evidence type="ECO:0000256" key="3">
    <source>
        <dbReference type="ARBA" id="ARBA00022448"/>
    </source>
</evidence>
<evidence type="ECO:0000256" key="2">
    <source>
        <dbReference type="ARBA" id="ARBA00004496"/>
    </source>
</evidence>
<dbReference type="InterPro" id="IPR001494">
    <property type="entry name" value="Importin-beta_N"/>
</dbReference>
<feature type="compositionally biased region" description="Pro residues" evidence="7">
    <location>
        <begin position="311"/>
        <end position="321"/>
    </location>
</feature>
<dbReference type="Gene3D" id="2.60.120.680">
    <property type="entry name" value="GOLD domain"/>
    <property type="match status" value="1"/>
</dbReference>
<feature type="compositionally biased region" description="Acidic residues" evidence="7">
    <location>
        <begin position="1664"/>
        <end position="1680"/>
    </location>
</feature>
<feature type="domain" description="Importin N-terminal" evidence="8">
    <location>
        <begin position="379"/>
        <end position="462"/>
    </location>
</feature>
<dbReference type="SMART" id="SM00913">
    <property type="entry name" value="IBN_N"/>
    <property type="match status" value="1"/>
</dbReference>
<feature type="domain" description="GOLD" evidence="10">
    <location>
        <begin position="142"/>
        <end position="255"/>
    </location>
</feature>
<dbReference type="SUPFAM" id="SSF48371">
    <property type="entry name" value="ARM repeat"/>
    <property type="match status" value="2"/>
</dbReference>
<dbReference type="PROSITE" id="PS50191">
    <property type="entry name" value="CRAL_TRIO"/>
    <property type="match status" value="1"/>
</dbReference>
<feature type="region of interest" description="Disordered" evidence="7">
    <location>
        <begin position="1614"/>
        <end position="1680"/>
    </location>
</feature>
<evidence type="ECO:0000256" key="5">
    <source>
        <dbReference type="ARBA" id="ARBA00022927"/>
    </source>
</evidence>
<dbReference type="InterPro" id="IPR016024">
    <property type="entry name" value="ARM-type_fold"/>
</dbReference>
<dbReference type="Pfam" id="PF03810">
    <property type="entry name" value="IBN_N"/>
    <property type="match status" value="1"/>
</dbReference>
<feature type="region of interest" description="Disordered" evidence="7">
    <location>
        <begin position="1692"/>
        <end position="1722"/>
    </location>
</feature>
<organism evidence="11 12">
    <name type="scientific">Macrostomum lignano</name>
    <dbReference type="NCBI Taxonomy" id="282301"/>
    <lineage>
        <taxon>Eukaryota</taxon>
        <taxon>Metazoa</taxon>
        <taxon>Spiralia</taxon>
        <taxon>Lophotrochozoa</taxon>
        <taxon>Platyhelminthes</taxon>
        <taxon>Rhabditophora</taxon>
        <taxon>Macrostomorpha</taxon>
        <taxon>Macrostomida</taxon>
        <taxon>Macrostomidae</taxon>
        <taxon>Macrostomum</taxon>
    </lineage>
</organism>
<dbReference type="InterPro" id="IPR009038">
    <property type="entry name" value="GOLD_dom"/>
</dbReference>
<feature type="region of interest" description="Disordered" evidence="7">
    <location>
        <begin position="933"/>
        <end position="956"/>
    </location>
</feature>
<dbReference type="PANTHER" id="PTHR10997:SF18">
    <property type="entry name" value="D-IMPORTIN 7_RANBP7"/>
    <property type="match status" value="1"/>
</dbReference>
<dbReference type="InterPro" id="IPR011989">
    <property type="entry name" value="ARM-like"/>
</dbReference>
<dbReference type="GO" id="GO:0006606">
    <property type="term" value="P:protein import into nucleus"/>
    <property type="evidence" value="ECO:0007669"/>
    <property type="project" value="TreeGrafter"/>
</dbReference>
<keyword evidence="3" id="KW-0813">Transport</keyword>
<dbReference type="CDD" id="cd00170">
    <property type="entry name" value="SEC14"/>
    <property type="match status" value="1"/>
</dbReference>